<proteinExistence type="predicted"/>
<keyword evidence="1" id="KW-0732">Signal</keyword>
<reference evidence="2 3" key="1">
    <citation type="submission" date="2023-10" db="EMBL/GenBank/DDBJ databases">
        <title>Genome-Wide Identification Analysis in wild type Solanum Pinnatisectum Reveals Some Genes Defensing Phytophthora Infestans.</title>
        <authorList>
            <person name="Sun C."/>
        </authorList>
    </citation>
    <scope>NUCLEOTIDE SEQUENCE [LARGE SCALE GENOMIC DNA]</scope>
    <source>
        <strain evidence="2">LQN</strain>
        <tissue evidence="2">Leaf</tissue>
    </source>
</reference>
<feature type="chain" id="PRO_5043900296" description="Peptidase M20 dimerisation domain-containing protein" evidence="1">
    <location>
        <begin position="20"/>
        <end position="217"/>
    </location>
</feature>
<comment type="caution">
    <text evidence="2">The sequence shown here is derived from an EMBL/GenBank/DDBJ whole genome shotgun (WGS) entry which is preliminary data.</text>
</comment>
<accession>A0AAV9MJ87</accession>
<evidence type="ECO:0000313" key="3">
    <source>
        <dbReference type="Proteomes" id="UP001311915"/>
    </source>
</evidence>
<feature type="signal peptide" evidence="1">
    <location>
        <begin position="1"/>
        <end position="19"/>
    </location>
</feature>
<dbReference type="Proteomes" id="UP001311915">
    <property type="component" value="Unassembled WGS sequence"/>
</dbReference>
<sequence>MEKCMLVATMLMLLGAARLIQNRRDKLKKKDMLVPRICLLEEGALDGFQAMFGLHVWPFMPVGTIGSKPGPIMAASSRFTVIMQWKGSHAATPHNTRDCFYGSSCTPVLTVAFVDGGQAGNIIPESVRFGGTFWFMTLEGYSYLKRRIKEVPLKFFDGCRGLGVATAFFFVGTQNKTTSSSVKGLHFTIDEEVLPIHAAVAISYLDTHFNTIDIAHW</sequence>
<keyword evidence="3" id="KW-1185">Reference proteome</keyword>
<dbReference type="Gene3D" id="3.40.630.10">
    <property type="entry name" value="Zn peptidases"/>
    <property type="match status" value="1"/>
</dbReference>
<evidence type="ECO:0000313" key="2">
    <source>
        <dbReference type="EMBL" id="KAK4737159.1"/>
    </source>
</evidence>
<gene>
    <name evidence="2" type="ORF">R3W88_000856</name>
</gene>
<dbReference type="InterPro" id="IPR017439">
    <property type="entry name" value="Amidohydrolase"/>
</dbReference>
<dbReference type="PANTHER" id="PTHR11014:SF170">
    <property type="entry name" value="IAA-AMINO ACID HYDROLASE ILR1-LIKE 3"/>
    <property type="match status" value="1"/>
</dbReference>
<dbReference type="GO" id="GO:0009850">
    <property type="term" value="P:auxin metabolic process"/>
    <property type="evidence" value="ECO:0007669"/>
    <property type="project" value="TreeGrafter"/>
</dbReference>
<protein>
    <recommendedName>
        <fullName evidence="4">Peptidase M20 dimerisation domain-containing protein</fullName>
    </recommendedName>
</protein>
<evidence type="ECO:0008006" key="4">
    <source>
        <dbReference type="Google" id="ProtNLM"/>
    </source>
</evidence>
<dbReference type="AlphaFoldDB" id="A0AAV9MJ87"/>
<dbReference type="EMBL" id="JAWPEI010000001">
    <property type="protein sequence ID" value="KAK4737159.1"/>
    <property type="molecule type" value="Genomic_DNA"/>
</dbReference>
<dbReference type="GO" id="GO:0005783">
    <property type="term" value="C:endoplasmic reticulum"/>
    <property type="evidence" value="ECO:0007669"/>
    <property type="project" value="TreeGrafter"/>
</dbReference>
<dbReference type="SUPFAM" id="SSF55031">
    <property type="entry name" value="Bacterial exopeptidase dimerisation domain"/>
    <property type="match status" value="1"/>
</dbReference>
<dbReference type="SUPFAM" id="SSF53187">
    <property type="entry name" value="Zn-dependent exopeptidases"/>
    <property type="match status" value="1"/>
</dbReference>
<name>A0AAV9MJ87_9SOLN</name>
<dbReference type="PANTHER" id="PTHR11014">
    <property type="entry name" value="PEPTIDASE M20 FAMILY MEMBER"/>
    <property type="match status" value="1"/>
</dbReference>
<evidence type="ECO:0000256" key="1">
    <source>
        <dbReference type="SAM" id="SignalP"/>
    </source>
</evidence>
<organism evidence="2 3">
    <name type="scientific">Solanum pinnatisectum</name>
    <name type="common">tansyleaf nightshade</name>
    <dbReference type="NCBI Taxonomy" id="50273"/>
    <lineage>
        <taxon>Eukaryota</taxon>
        <taxon>Viridiplantae</taxon>
        <taxon>Streptophyta</taxon>
        <taxon>Embryophyta</taxon>
        <taxon>Tracheophyta</taxon>
        <taxon>Spermatophyta</taxon>
        <taxon>Magnoliopsida</taxon>
        <taxon>eudicotyledons</taxon>
        <taxon>Gunneridae</taxon>
        <taxon>Pentapetalae</taxon>
        <taxon>asterids</taxon>
        <taxon>lamiids</taxon>
        <taxon>Solanales</taxon>
        <taxon>Solanaceae</taxon>
        <taxon>Solanoideae</taxon>
        <taxon>Solaneae</taxon>
        <taxon>Solanum</taxon>
    </lineage>
</organism>
<dbReference type="GO" id="GO:0010179">
    <property type="term" value="F:IAA-Ala conjugate hydrolase activity"/>
    <property type="evidence" value="ECO:0007669"/>
    <property type="project" value="TreeGrafter"/>
</dbReference>
<dbReference type="Gene3D" id="3.30.70.360">
    <property type="match status" value="1"/>
</dbReference>
<dbReference type="InterPro" id="IPR036264">
    <property type="entry name" value="Bact_exopeptidase_dim_dom"/>
</dbReference>